<dbReference type="NCBIfam" id="TIGR01411">
    <property type="entry name" value="tatAE"/>
    <property type="match status" value="1"/>
</dbReference>
<dbReference type="InterPro" id="IPR006312">
    <property type="entry name" value="TatA/E"/>
</dbReference>
<dbReference type="GO" id="GO:0033281">
    <property type="term" value="C:TAT protein transport complex"/>
    <property type="evidence" value="ECO:0007669"/>
    <property type="project" value="UniProtKB-UniRule"/>
</dbReference>
<evidence type="ECO:0000313" key="11">
    <source>
        <dbReference type="EMBL" id="MZR30852.1"/>
    </source>
</evidence>
<keyword evidence="3 9" id="KW-1003">Cell membrane</keyword>
<protein>
    <recommendedName>
        <fullName evidence="9">Sec-independent protein translocase protein TatA</fullName>
    </recommendedName>
</protein>
<evidence type="ECO:0000256" key="2">
    <source>
        <dbReference type="ARBA" id="ARBA00022448"/>
    </source>
</evidence>
<dbReference type="Pfam" id="PF02416">
    <property type="entry name" value="TatA_B_E"/>
    <property type="match status" value="1"/>
</dbReference>
<dbReference type="EMBL" id="WTUW01000002">
    <property type="protein sequence ID" value="MZR30852.1"/>
    <property type="molecule type" value="Genomic_DNA"/>
</dbReference>
<keyword evidence="4 9" id="KW-0812">Transmembrane</keyword>
<accession>A0A6L8W8R9</accession>
<proteinExistence type="inferred from homology"/>
<dbReference type="InterPro" id="IPR003369">
    <property type="entry name" value="TatA/B/E"/>
</dbReference>
<keyword evidence="12" id="KW-1185">Reference proteome</keyword>
<organism evidence="11 12">
    <name type="scientific">Sneathiella litorea</name>
    <dbReference type="NCBI Taxonomy" id="2606216"/>
    <lineage>
        <taxon>Bacteria</taxon>
        <taxon>Pseudomonadati</taxon>
        <taxon>Pseudomonadota</taxon>
        <taxon>Alphaproteobacteria</taxon>
        <taxon>Sneathiellales</taxon>
        <taxon>Sneathiellaceae</taxon>
        <taxon>Sneathiella</taxon>
    </lineage>
</organism>
<keyword evidence="6 9" id="KW-1133">Transmembrane helix</keyword>
<comment type="function">
    <text evidence="9">Part of the twin-arginine translocation (Tat) system that transports large folded proteins containing a characteristic twin-arginine motif in their signal peptide across membranes. TatA could form the protein-conducting channel of the Tat system.</text>
</comment>
<keyword evidence="5 9" id="KW-0653">Protein transport</keyword>
<evidence type="ECO:0000256" key="9">
    <source>
        <dbReference type="HAMAP-Rule" id="MF_00236"/>
    </source>
</evidence>
<evidence type="ECO:0000256" key="6">
    <source>
        <dbReference type="ARBA" id="ARBA00022989"/>
    </source>
</evidence>
<reference evidence="11 12" key="1">
    <citation type="submission" date="2019-12" db="EMBL/GenBank/DDBJ databases">
        <title>Snethiella sp. nov. sp. isolated from sea sand.</title>
        <authorList>
            <person name="Kim J."/>
            <person name="Jeong S.E."/>
            <person name="Jung H.S."/>
            <person name="Jeon C.O."/>
        </authorList>
    </citation>
    <scope>NUCLEOTIDE SEQUENCE [LARGE SCALE GENOMIC DNA]</scope>
    <source>
        <strain evidence="11 12">DP05</strain>
    </source>
</reference>
<comment type="subcellular location">
    <subcellularLocation>
        <location evidence="1 9">Cell membrane</location>
        <topology evidence="1 9">Single-pass membrane protein</topology>
    </subcellularLocation>
</comment>
<dbReference type="PANTHER" id="PTHR42982:SF1">
    <property type="entry name" value="SEC-INDEPENDENT PROTEIN TRANSLOCASE PROTEIN TATA"/>
    <property type="match status" value="1"/>
</dbReference>
<dbReference type="GO" id="GO:0043953">
    <property type="term" value="P:protein transport by the Tat complex"/>
    <property type="evidence" value="ECO:0007669"/>
    <property type="project" value="UniProtKB-UniRule"/>
</dbReference>
<keyword evidence="7 9" id="KW-0811">Translocation</keyword>
<evidence type="ECO:0000256" key="4">
    <source>
        <dbReference type="ARBA" id="ARBA00022692"/>
    </source>
</evidence>
<evidence type="ECO:0000256" key="5">
    <source>
        <dbReference type="ARBA" id="ARBA00022927"/>
    </source>
</evidence>
<dbReference type="Gene3D" id="1.20.5.3310">
    <property type="match status" value="1"/>
</dbReference>
<evidence type="ECO:0000256" key="1">
    <source>
        <dbReference type="ARBA" id="ARBA00004162"/>
    </source>
</evidence>
<dbReference type="PANTHER" id="PTHR42982">
    <property type="entry name" value="SEC-INDEPENDENT PROTEIN TRANSLOCASE PROTEIN TATA"/>
    <property type="match status" value="1"/>
</dbReference>
<dbReference type="HAMAP" id="MF_00236">
    <property type="entry name" value="TatA_E"/>
    <property type="match status" value="1"/>
</dbReference>
<comment type="caution">
    <text evidence="11">The sequence shown here is derived from an EMBL/GenBank/DDBJ whole genome shotgun (WGS) entry which is preliminary data.</text>
</comment>
<evidence type="ECO:0000256" key="10">
    <source>
        <dbReference type="SAM" id="MobiDB-lite"/>
    </source>
</evidence>
<evidence type="ECO:0000313" key="12">
    <source>
        <dbReference type="Proteomes" id="UP000476030"/>
    </source>
</evidence>
<gene>
    <name evidence="9 11" type="primary">tatA</name>
    <name evidence="11" type="ORF">GQE98_09420</name>
</gene>
<feature type="compositionally biased region" description="Basic and acidic residues" evidence="10">
    <location>
        <begin position="41"/>
        <end position="50"/>
    </location>
</feature>
<evidence type="ECO:0000256" key="3">
    <source>
        <dbReference type="ARBA" id="ARBA00022475"/>
    </source>
</evidence>
<feature type="compositionally biased region" description="Basic and acidic residues" evidence="10">
    <location>
        <begin position="66"/>
        <end position="77"/>
    </location>
</feature>
<evidence type="ECO:0000256" key="8">
    <source>
        <dbReference type="ARBA" id="ARBA00023136"/>
    </source>
</evidence>
<sequence>MSIGPWQIILILVIVLIIFGAGKLPRVAGDLAKGIKNFKKGMNEDDKSETAEEDKTEVLESASNNDKAESKDKTAQG</sequence>
<feature type="transmembrane region" description="Helical" evidence="9">
    <location>
        <begin position="6"/>
        <end position="24"/>
    </location>
</feature>
<dbReference type="Proteomes" id="UP000476030">
    <property type="component" value="Unassembled WGS sequence"/>
</dbReference>
<keyword evidence="8 9" id="KW-0472">Membrane</keyword>
<feature type="region of interest" description="Disordered" evidence="10">
    <location>
        <begin position="39"/>
        <end position="77"/>
    </location>
</feature>
<evidence type="ECO:0000256" key="7">
    <source>
        <dbReference type="ARBA" id="ARBA00023010"/>
    </source>
</evidence>
<dbReference type="AlphaFoldDB" id="A0A6L8W8R9"/>
<name>A0A6L8W8R9_9PROT</name>
<comment type="similarity">
    <text evidence="9">Belongs to the TatA/E family.</text>
</comment>
<comment type="subunit">
    <text evidence="9">The Tat system comprises two distinct complexes: a TatABC complex, containing multiple copies of TatA, TatB and TatC subunits, and a separate TatA complex, containing only TatA subunits. Substrates initially bind to the TatABC complex, which probably triggers association of the separate TatA complex to form the active translocon.</text>
</comment>
<keyword evidence="2 9" id="KW-0813">Transport</keyword>
<dbReference type="GO" id="GO:0008320">
    <property type="term" value="F:protein transmembrane transporter activity"/>
    <property type="evidence" value="ECO:0007669"/>
    <property type="project" value="UniProtKB-UniRule"/>
</dbReference>